<keyword evidence="5" id="KW-0472">Membrane</keyword>
<dbReference type="Pfam" id="PF01145">
    <property type="entry name" value="Band_7"/>
    <property type="match status" value="1"/>
</dbReference>
<proteinExistence type="inferred from homology"/>
<dbReference type="GO" id="GO:0006508">
    <property type="term" value="P:proteolysis"/>
    <property type="evidence" value="ECO:0007669"/>
    <property type="project" value="UniProtKB-KW"/>
</dbReference>
<evidence type="ECO:0000256" key="4">
    <source>
        <dbReference type="ARBA" id="ARBA00022989"/>
    </source>
</evidence>
<keyword evidence="9" id="KW-1185">Reference proteome</keyword>
<dbReference type="AlphaFoldDB" id="A0A1G9BN85"/>
<reference evidence="9" key="1">
    <citation type="submission" date="2016-10" db="EMBL/GenBank/DDBJ databases">
        <authorList>
            <person name="Varghese N."/>
            <person name="Submissions S."/>
        </authorList>
    </citation>
    <scope>NUCLEOTIDE SEQUENCE [LARGE SCALE GENOMIC DNA]</scope>
    <source>
        <strain evidence="9">DSM 16995</strain>
    </source>
</reference>
<evidence type="ECO:0000256" key="2">
    <source>
        <dbReference type="ARBA" id="ARBA00007862"/>
    </source>
</evidence>
<dbReference type="PRINTS" id="PR00721">
    <property type="entry name" value="STOMATIN"/>
</dbReference>
<dbReference type="InterPro" id="IPR036013">
    <property type="entry name" value="Band_7/SPFH_dom_sf"/>
</dbReference>
<evidence type="ECO:0000256" key="6">
    <source>
        <dbReference type="PIRNR" id="PIRNR005651"/>
    </source>
</evidence>
<organism evidence="8 9">
    <name type="scientific">Maridesulfovibrio ferrireducens</name>
    <dbReference type="NCBI Taxonomy" id="246191"/>
    <lineage>
        <taxon>Bacteria</taxon>
        <taxon>Pseudomonadati</taxon>
        <taxon>Thermodesulfobacteriota</taxon>
        <taxon>Desulfovibrionia</taxon>
        <taxon>Desulfovibrionales</taxon>
        <taxon>Desulfovibrionaceae</taxon>
        <taxon>Maridesulfovibrio</taxon>
    </lineage>
</organism>
<name>A0A1G9BN85_9BACT</name>
<dbReference type="STRING" id="246191.SAMN05660337_0361"/>
<keyword evidence="8" id="KW-0378">Hydrolase</keyword>
<gene>
    <name evidence="8" type="ORF">SAMN05660337_0361</name>
</gene>
<evidence type="ECO:0000313" key="8">
    <source>
        <dbReference type="EMBL" id="SDK40971.1"/>
    </source>
</evidence>
<dbReference type="InterPro" id="IPR001107">
    <property type="entry name" value="Band_7"/>
</dbReference>
<dbReference type="PANTHER" id="PTHR42911">
    <property type="entry name" value="MODULATOR OF FTSH PROTEASE HFLC"/>
    <property type="match status" value="1"/>
</dbReference>
<dbReference type="RefSeq" id="WP_092157652.1">
    <property type="nucleotide sequence ID" value="NZ_FNGA01000001.1"/>
</dbReference>
<dbReference type="PIRSF" id="PIRSF005651">
    <property type="entry name" value="HflC"/>
    <property type="match status" value="1"/>
</dbReference>
<dbReference type="InterPro" id="IPR001972">
    <property type="entry name" value="Stomatin_HflK_fam"/>
</dbReference>
<dbReference type="Gene3D" id="3.30.479.30">
    <property type="entry name" value="Band 7 domain"/>
    <property type="match status" value="1"/>
</dbReference>
<dbReference type="GO" id="GO:0008233">
    <property type="term" value="F:peptidase activity"/>
    <property type="evidence" value="ECO:0007669"/>
    <property type="project" value="UniProtKB-KW"/>
</dbReference>
<dbReference type="InterPro" id="IPR010200">
    <property type="entry name" value="HflC"/>
</dbReference>
<comment type="function">
    <text evidence="6">HflC and HflK could regulate a protease.</text>
</comment>
<evidence type="ECO:0000256" key="3">
    <source>
        <dbReference type="ARBA" id="ARBA00022692"/>
    </source>
</evidence>
<dbReference type="OrthoDB" id="9812991at2"/>
<sequence length="285" mass="32077">MSLLKKSSAPLAILLIFLVLGVAQSAFIVKQTEKAIVLQLGKPKAGPLGPGLHFKLPFVQNVIYFDSRLLEYDARPAEILTKDKKNMVVDNYSKWRITDPLQFYRTVTSIPRAQARLDDIIYAELRVALGGYTLIEIISSDRTAIMTEVTLKSNELVADYGIEIIDVRIKRTDLPPENARAIYGRMRAERERMAKQYRSQGSEASARITAQADKERAITLADANLKAEILRGEGDGIATKTYADSFGKAPGFYEFKKSLEAYEKGFKENTRIILSQDNPFLKYMK</sequence>
<keyword evidence="4" id="KW-1133">Transmembrane helix</keyword>
<dbReference type="CDD" id="cd03405">
    <property type="entry name" value="SPFH_HflC"/>
    <property type="match status" value="1"/>
</dbReference>
<evidence type="ECO:0000313" key="9">
    <source>
        <dbReference type="Proteomes" id="UP000199053"/>
    </source>
</evidence>
<feature type="domain" description="Band 7" evidence="7">
    <location>
        <begin position="24"/>
        <end position="186"/>
    </location>
</feature>
<dbReference type="Proteomes" id="UP000199053">
    <property type="component" value="Unassembled WGS sequence"/>
</dbReference>
<accession>A0A1G9BN85</accession>
<dbReference type="SMART" id="SM00244">
    <property type="entry name" value="PHB"/>
    <property type="match status" value="1"/>
</dbReference>
<dbReference type="EMBL" id="FNGA01000001">
    <property type="protein sequence ID" value="SDK40971.1"/>
    <property type="molecule type" value="Genomic_DNA"/>
</dbReference>
<evidence type="ECO:0000259" key="7">
    <source>
        <dbReference type="SMART" id="SM00244"/>
    </source>
</evidence>
<protein>
    <recommendedName>
        <fullName evidence="6">Protein HflC</fullName>
    </recommendedName>
</protein>
<dbReference type="PANTHER" id="PTHR42911:SF1">
    <property type="entry name" value="MODULATOR OF FTSH PROTEASE HFLC"/>
    <property type="match status" value="1"/>
</dbReference>
<keyword evidence="8" id="KW-0645">Protease</keyword>
<dbReference type="GO" id="GO:0016020">
    <property type="term" value="C:membrane"/>
    <property type="evidence" value="ECO:0007669"/>
    <property type="project" value="UniProtKB-SubCell"/>
</dbReference>
<dbReference type="SUPFAM" id="SSF117892">
    <property type="entry name" value="Band 7/SPFH domain"/>
    <property type="match status" value="1"/>
</dbReference>
<keyword evidence="3" id="KW-0812">Transmembrane</keyword>
<evidence type="ECO:0000256" key="5">
    <source>
        <dbReference type="ARBA" id="ARBA00023136"/>
    </source>
</evidence>
<dbReference type="NCBIfam" id="TIGR01932">
    <property type="entry name" value="hflC"/>
    <property type="match status" value="1"/>
</dbReference>
<comment type="similarity">
    <text evidence="2 6">Belongs to the band 7/mec-2 family. HflC subfamily.</text>
</comment>
<comment type="subcellular location">
    <subcellularLocation>
        <location evidence="1">Membrane</location>
        <topology evidence="1">Single-pass membrane protein</topology>
    </subcellularLocation>
</comment>
<evidence type="ECO:0000256" key="1">
    <source>
        <dbReference type="ARBA" id="ARBA00004167"/>
    </source>
</evidence>